<keyword evidence="3" id="KW-1185">Reference proteome</keyword>
<proteinExistence type="predicted"/>
<dbReference type="Gene3D" id="3.80.10.10">
    <property type="entry name" value="Ribonuclease Inhibitor"/>
    <property type="match status" value="1"/>
</dbReference>
<accession>A0AAD6YQZ8</accession>
<feature type="domain" description="F-box" evidence="1">
    <location>
        <begin position="8"/>
        <end position="57"/>
    </location>
</feature>
<dbReference type="Gene3D" id="1.20.1280.50">
    <property type="match status" value="1"/>
</dbReference>
<sequence length="372" mass="41374">MHIDELAPEILLEIFEWAKASPPFAVGGSAIIISISQVCRKWRDITCDSTLLWDDVRLTSGSSQFKLEQLLARSSGSPLSISIDYRATNAALWYHRRMLEVIVVHRRRIRALHVIAPLHILSLLSREVFCLGADFPLLCRLHVTQEFLPSRKPDERTVDKVPCCRWTSSWHAPQLRSLSVSAITPTTCGIPGRLKELHVQDSGYFVQSVACASDGNLETAISHFLNLEVLSITSSPLPSLARCRPIDTQIVSLTLAHLRTADIPPGTLARFLFTLRMPSLRHLSLNSLSGYLWEELVGWLSNAALRSVAFESLAPTAVDEQCLRALPSISELRLVDVDPQPILCILASNPNICPALREIDVGKTGTRIGRRR</sequence>
<dbReference type="SUPFAM" id="SSF52047">
    <property type="entry name" value="RNI-like"/>
    <property type="match status" value="1"/>
</dbReference>
<gene>
    <name evidence="2" type="ORF">GGX14DRAFT_693073</name>
</gene>
<comment type="caution">
    <text evidence="2">The sequence shown here is derived from an EMBL/GenBank/DDBJ whole genome shotgun (WGS) entry which is preliminary data.</text>
</comment>
<evidence type="ECO:0000259" key="1">
    <source>
        <dbReference type="Pfam" id="PF12937"/>
    </source>
</evidence>
<evidence type="ECO:0000313" key="3">
    <source>
        <dbReference type="Proteomes" id="UP001219525"/>
    </source>
</evidence>
<protein>
    <recommendedName>
        <fullName evidence="1">F-box domain-containing protein</fullName>
    </recommendedName>
</protein>
<dbReference type="EMBL" id="JARJCW010000003">
    <property type="protein sequence ID" value="KAJ7226984.1"/>
    <property type="molecule type" value="Genomic_DNA"/>
</dbReference>
<reference evidence="2" key="1">
    <citation type="submission" date="2023-03" db="EMBL/GenBank/DDBJ databases">
        <title>Massive genome expansion in bonnet fungi (Mycena s.s.) driven by repeated elements and novel gene families across ecological guilds.</title>
        <authorList>
            <consortium name="Lawrence Berkeley National Laboratory"/>
            <person name="Harder C.B."/>
            <person name="Miyauchi S."/>
            <person name="Viragh M."/>
            <person name="Kuo A."/>
            <person name="Thoen E."/>
            <person name="Andreopoulos B."/>
            <person name="Lu D."/>
            <person name="Skrede I."/>
            <person name="Drula E."/>
            <person name="Henrissat B."/>
            <person name="Morin E."/>
            <person name="Kohler A."/>
            <person name="Barry K."/>
            <person name="LaButti K."/>
            <person name="Morin E."/>
            <person name="Salamov A."/>
            <person name="Lipzen A."/>
            <person name="Mereny Z."/>
            <person name="Hegedus B."/>
            <person name="Baldrian P."/>
            <person name="Stursova M."/>
            <person name="Weitz H."/>
            <person name="Taylor A."/>
            <person name="Grigoriev I.V."/>
            <person name="Nagy L.G."/>
            <person name="Martin F."/>
            <person name="Kauserud H."/>
        </authorList>
    </citation>
    <scope>NUCLEOTIDE SEQUENCE</scope>
    <source>
        <strain evidence="2">9144</strain>
    </source>
</reference>
<name>A0AAD6YQZ8_9AGAR</name>
<dbReference type="Proteomes" id="UP001219525">
    <property type="component" value="Unassembled WGS sequence"/>
</dbReference>
<evidence type="ECO:0000313" key="2">
    <source>
        <dbReference type="EMBL" id="KAJ7226984.1"/>
    </source>
</evidence>
<dbReference type="InterPro" id="IPR001810">
    <property type="entry name" value="F-box_dom"/>
</dbReference>
<organism evidence="2 3">
    <name type="scientific">Mycena pura</name>
    <dbReference type="NCBI Taxonomy" id="153505"/>
    <lineage>
        <taxon>Eukaryota</taxon>
        <taxon>Fungi</taxon>
        <taxon>Dikarya</taxon>
        <taxon>Basidiomycota</taxon>
        <taxon>Agaricomycotina</taxon>
        <taxon>Agaricomycetes</taxon>
        <taxon>Agaricomycetidae</taxon>
        <taxon>Agaricales</taxon>
        <taxon>Marasmiineae</taxon>
        <taxon>Mycenaceae</taxon>
        <taxon>Mycena</taxon>
    </lineage>
</organism>
<dbReference type="InterPro" id="IPR032675">
    <property type="entry name" value="LRR_dom_sf"/>
</dbReference>
<dbReference type="AlphaFoldDB" id="A0AAD6YQZ8"/>
<dbReference type="Pfam" id="PF12937">
    <property type="entry name" value="F-box-like"/>
    <property type="match status" value="1"/>
</dbReference>